<dbReference type="PANTHER" id="PTHR35273:SF2">
    <property type="entry name" value="ALPHA-GALACTOSIDASE"/>
    <property type="match status" value="1"/>
</dbReference>
<comment type="caution">
    <text evidence="3">The sequence shown here is derived from an EMBL/GenBank/DDBJ whole genome shotgun (WGS) entry which is preliminary data.</text>
</comment>
<dbReference type="RefSeq" id="WP_143538235.1">
    <property type="nucleotide sequence ID" value="NZ_BAAAGS010000061.1"/>
</dbReference>
<dbReference type="SUPFAM" id="SSF51445">
    <property type="entry name" value="(Trans)glycosidases"/>
    <property type="match status" value="1"/>
</dbReference>
<feature type="signal peptide" evidence="1">
    <location>
        <begin position="1"/>
        <end position="22"/>
    </location>
</feature>
<evidence type="ECO:0000313" key="3">
    <source>
        <dbReference type="EMBL" id="GAA0553495.1"/>
    </source>
</evidence>
<dbReference type="InterPro" id="IPR004352">
    <property type="entry name" value="GH114_TIM-barrel"/>
</dbReference>
<dbReference type="PROSITE" id="PS51257">
    <property type="entry name" value="PROKAR_LIPOPROTEIN"/>
    <property type="match status" value="1"/>
</dbReference>
<protein>
    <submittedName>
        <fullName evidence="3">Endo alpha-1,4 polygalactosaminidase</fullName>
    </submittedName>
</protein>
<keyword evidence="4" id="KW-1185">Reference proteome</keyword>
<keyword evidence="1" id="KW-0732">Signal</keyword>
<reference evidence="3 4" key="1">
    <citation type="journal article" date="2019" name="Int. J. Syst. Evol. Microbiol.">
        <title>The Global Catalogue of Microorganisms (GCM) 10K type strain sequencing project: providing services to taxonomists for standard genome sequencing and annotation.</title>
        <authorList>
            <consortium name="The Broad Institute Genomics Platform"/>
            <consortium name="The Broad Institute Genome Sequencing Center for Infectious Disease"/>
            <person name="Wu L."/>
            <person name="Ma J."/>
        </authorList>
    </citation>
    <scope>NUCLEOTIDE SEQUENCE [LARGE SCALE GENOMIC DNA]</scope>
    <source>
        <strain evidence="3 4">JCM 10303</strain>
    </source>
</reference>
<sequence>MKPMARSSFWLLLAAVSAAACSAPPPGDARTPTTDSAANDAALDFPVGAAADYQLGGPYPPPVGTGVVVRDSSAAPAPGVYNICYVNAFQTQPEERDMWLREHDDLVLTGDDGGPVIDENWPDELLVDTSTEDNRRRLAEIVGRTIRSCAATGFDAVEIDNLDSYSRSNEKLTAHDNLALAAELGRIAHESGLLIGQKNSAELSERAKQEAGFEFAVAEECSRYAECAEYAAVYGDRVIDIEYTDNLAAPLAQVCTRPERPRSMMVRDRQLVEVGAEEYFYLRC</sequence>
<organism evidence="3 4">
    <name type="scientific">Saccharopolyspora erythraea</name>
    <name type="common">Streptomyces erythraeus</name>
    <dbReference type="NCBI Taxonomy" id="1836"/>
    <lineage>
        <taxon>Bacteria</taxon>
        <taxon>Bacillati</taxon>
        <taxon>Actinomycetota</taxon>
        <taxon>Actinomycetes</taxon>
        <taxon>Pseudonocardiales</taxon>
        <taxon>Pseudonocardiaceae</taxon>
        <taxon>Saccharopolyspora</taxon>
    </lineage>
</organism>
<name>A0ABN1DVQ4_SACER</name>
<proteinExistence type="predicted"/>
<evidence type="ECO:0000259" key="2">
    <source>
        <dbReference type="Pfam" id="PF03537"/>
    </source>
</evidence>
<dbReference type="InterPro" id="IPR013785">
    <property type="entry name" value="Aldolase_TIM"/>
</dbReference>
<dbReference type="Gene3D" id="3.20.20.70">
    <property type="entry name" value="Aldolase class I"/>
    <property type="match status" value="1"/>
</dbReference>
<dbReference type="Pfam" id="PF03537">
    <property type="entry name" value="Glyco_hydro_114"/>
    <property type="match status" value="1"/>
</dbReference>
<evidence type="ECO:0000256" key="1">
    <source>
        <dbReference type="SAM" id="SignalP"/>
    </source>
</evidence>
<evidence type="ECO:0000313" key="4">
    <source>
        <dbReference type="Proteomes" id="UP001500729"/>
    </source>
</evidence>
<dbReference type="PANTHER" id="PTHR35273">
    <property type="entry name" value="ALPHA-1,4 POLYGALACTOSAMINIDASE, PUTATIVE (AFU_ORTHOLOGUE AFUA_3G07890)-RELATED"/>
    <property type="match status" value="1"/>
</dbReference>
<dbReference type="InterPro" id="IPR017853">
    <property type="entry name" value="GH"/>
</dbReference>
<gene>
    <name evidence="3" type="ORF">GCM10009533_59400</name>
</gene>
<feature type="domain" description="Glycoside-hydrolase family GH114 TIM-barrel" evidence="2">
    <location>
        <begin position="52"/>
        <end position="272"/>
    </location>
</feature>
<accession>A0ABN1DVQ4</accession>
<feature type="chain" id="PRO_5046531972" evidence="1">
    <location>
        <begin position="23"/>
        <end position="284"/>
    </location>
</feature>
<dbReference type="EMBL" id="BAAAGS010000061">
    <property type="protein sequence ID" value="GAA0553495.1"/>
    <property type="molecule type" value="Genomic_DNA"/>
</dbReference>
<dbReference type="Proteomes" id="UP001500729">
    <property type="component" value="Unassembled WGS sequence"/>
</dbReference>